<dbReference type="EMBL" id="JAFFZE010000009">
    <property type="protein sequence ID" value="MCT2583449.1"/>
    <property type="molecule type" value="Genomic_DNA"/>
</dbReference>
<sequence length="120" mass="12350">MTFSSASRRYGTLTLALLALVTAANGLALVLNIDGWVRRASGPGSVGEAVLNPASVGTALSVVALVGIVGTWLRRTWGPPLYFATQTIGFVLHLVVGAGLVGAVPLALAGLLWWSAGRPR</sequence>
<proteinExistence type="predicted"/>
<evidence type="ECO:0000313" key="3">
    <source>
        <dbReference type="Proteomes" id="UP001156441"/>
    </source>
</evidence>
<reference evidence="2 3" key="1">
    <citation type="submission" date="2021-02" db="EMBL/GenBank/DDBJ databases">
        <title>Actinophytocola xerophila sp. nov., isolated from soil of cotton cropping field.</title>
        <authorList>
            <person name="Huang R."/>
            <person name="Chen X."/>
            <person name="Ge X."/>
            <person name="Liu W."/>
        </authorList>
    </citation>
    <scope>NUCLEOTIDE SEQUENCE [LARGE SCALE GENOMIC DNA]</scope>
    <source>
        <strain evidence="2 3">S1-96</strain>
    </source>
</reference>
<gene>
    <name evidence="2" type="ORF">JT362_10005</name>
</gene>
<dbReference type="Proteomes" id="UP001156441">
    <property type="component" value="Unassembled WGS sequence"/>
</dbReference>
<dbReference type="RefSeq" id="WP_260190823.1">
    <property type="nucleotide sequence ID" value="NZ_JAFFZE010000009.1"/>
</dbReference>
<evidence type="ECO:0000256" key="1">
    <source>
        <dbReference type="SAM" id="Phobius"/>
    </source>
</evidence>
<comment type="caution">
    <text evidence="2">The sequence shown here is derived from an EMBL/GenBank/DDBJ whole genome shotgun (WGS) entry which is preliminary data.</text>
</comment>
<keyword evidence="1" id="KW-0812">Transmembrane</keyword>
<feature type="transmembrane region" description="Helical" evidence="1">
    <location>
        <begin position="90"/>
        <end position="114"/>
    </location>
</feature>
<keyword evidence="3" id="KW-1185">Reference proteome</keyword>
<protein>
    <submittedName>
        <fullName evidence="2">Uncharacterized protein</fullName>
    </submittedName>
</protein>
<organism evidence="2 3">
    <name type="scientific">Actinophytocola gossypii</name>
    <dbReference type="NCBI Taxonomy" id="2812003"/>
    <lineage>
        <taxon>Bacteria</taxon>
        <taxon>Bacillati</taxon>
        <taxon>Actinomycetota</taxon>
        <taxon>Actinomycetes</taxon>
        <taxon>Pseudonocardiales</taxon>
        <taxon>Pseudonocardiaceae</taxon>
    </lineage>
</organism>
<accession>A0ABT2J837</accession>
<name>A0ABT2J837_9PSEU</name>
<feature type="transmembrane region" description="Helical" evidence="1">
    <location>
        <begin position="50"/>
        <end position="69"/>
    </location>
</feature>
<evidence type="ECO:0000313" key="2">
    <source>
        <dbReference type="EMBL" id="MCT2583449.1"/>
    </source>
</evidence>
<keyword evidence="1" id="KW-1133">Transmembrane helix</keyword>
<keyword evidence="1" id="KW-0472">Membrane</keyword>